<dbReference type="PANTHER" id="PTHR16861:SF4">
    <property type="entry name" value="SH3 DOMAIN PROTEIN (AFU_ORTHOLOGUE AFUA_1G13610)"/>
    <property type="match status" value="1"/>
</dbReference>
<evidence type="ECO:0000256" key="1">
    <source>
        <dbReference type="SAM" id="MobiDB-lite"/>
    </source>
</evidence>
<dbReference type="Proteomes" id="UP000799324">
    <property type="component" value="Unassembled WGS sequence"/>
</dbReference>
<feature type="region of interest" description="Disordered" evidence="1">
    <location>
        <begin position="169"/>
        <end position="189"/>
    </location>
</feature>
<dbReference type="PANTHER" id="PTHR16861">
    <property type="entry name" value="GLYCOPROTEIN 38"/>
    <property type="match status" value="1"/>
</dbReference>
<keyword evidence="2" id="KW-0472">Membrane</keyword>
<proteinExistence type="predicted"/>
<keyword evidence="2" id="KW-1133">Transmembrane helix</keyword>
<accession>A0A6A6TCS2</accession>
<protein>
    <recommendedName>
        <fullName evidence="5">Mid2 domain-containing protein</fullName>
    </recommendedName>
</protein>
<sequence length="290" mass="30211">MSNTATAYIPLTTGFTVPNDCWTTPWVHVIGSVTAWKQGGDGVALSTCFPPFFATESHVVYSPALCPVHMTSACDRVVTSSDQTQTIVSCCPVLGSTGQATFACASSTSQHPWESDWGCASSFSPPWALSSGSSYVLSMYQLHVMVVHATGHSQTTGSAAPFPSSSSSASLPASATSSPTASSANAPAASSNSELSKGAIAGIAIGAVVGVAVISILAFVLCKLYRKLEAKDAAQPDATTSMAGYKHFPRGEYDAQQGLEVLVEATPGFNEEPRELDGQERLRVFELRGS</sequence>
<evidence type="ECO:0000313" key="4">
    <source>
        <dbReference type="Proteomes" id="UP000799324"/>
    </source>
</evidence>
<evidence type="ECO:0000313" key="3">
    <source>
        <dbReference type="EMBL" id="KAF2657815.1"/>
    </source>
</evidence>
<dbReference type="EMBL" id="MU004321">
    <property type="protein sequence ID" value="KAF2657815.1"/>
    <property type="molecule type" value="Genomic_DNA"/>
</dbReference>
<keyword evidence="2" id="KW-0812">Transmembrane</keyword>
<evidence type="ECO:0000256" key="2">
    <source>
        <dbReference type="SAM" id="Phobius"/>
    </source>
</evidence>
<feature type="transmembrane region" description="Helical" evidence="2">
    <location>
        <begin position="199"/>
        <end position="221"/>
    </location>
</feature>
<keyword evidence="4" id="KW-1185">Reference proteome</keyword>
<gene>
    <name evidence="3" type="ORF">K491DRAFT_756567</name>
</gene>
<reference evidence="3" key="1">
    <citation type="journal article" date="2020" name="Stud. Mycol.">
        <title>101 Dothideomycetes genomes: a test case for predicting lifestyles and emergence of pathogens.</title>
        <authorList>
            <person name="Haridas S."/>
            <person name="Albert R."/>
            <person name="Binder M."/>
            <person name="Bloem J."/>
            <person name="Labutti K."/>
            <person name="Salamov A."/>
            <person name="Andreopoulos B."/>
            <person name="Baker S."/>
            <person name="Barry K."/>
            <person name="Bills G."/>
            <person name="Bluhm B."/>
            <person name="Cannon C."/>
            <person name="Castanera R."/>
            <person name="Culley D."/>
            <person name="Daum C."/>
            <person name="Ezra D."/>
            <person name="Gonzalez J."/>
            <person name="Henrissat B."/>
            <person name="Kuo A."/>
            <person name="Liang C."/>
            <person name="Lipzen A."/>
            <person name="Lutzoni F."/>
            <person name="Magnuson J."/>
            <person name="Mondo S."/>
            <person name="Nolan M."/>
            <person name="Ohm R."/>
            <person name="Pangilinan J."/>
            <person name="Park H.-J."/>
            <person name="Ramirez L."/>
            <person name="Alfaro M."/>
            <person name="Sun H."/>
            <person name="Tritt A."/>
            <person name="Yoshinaga Y."/>
            <person name="Zwiers L.-H."/>
            <person name="Turgeon B."/>
            <person name="Goodwin S."/>
            <person name="Spatafora J."/>
            <person name="Crous P."/>
            <person name="Grigoriev I."/>
        </authorList>
    </citation>
    <scope>NUCLEOTIDE SEQUENCE</scope>
    <source>
        <strain evidence="3">CBS 122681</strain>
    </source>
</reference>
<dbReference type="OrthoDB" id="3563651at2759"/>
<evidence type="ECO:0008006" key="5">
    <source>
        <dbReference type="Google" id="ProtNLM"/>
    </source>
</evidence>
<name>A0A6A6TCS2_9PLEO</name>
<organism evidence="3 4">
    <name type="scientific">Lophiostoma macrostomum CBS 122681</name>
    <dbReference type="NCBI Taxonomy" id="1314788"/>
    <lineage>
        <taxon>Eukaryota</taxon>
        <taxon>Fungi</taxon>
        <taxon>Dikarya</taxon>
        <taxon>Ascomycota</taxon>
        <taxon>Pezizomycotina</taxon>
        <taxon>Dothideomycetes</taxon>
        <taxon>Pleosporomycetidae</taxon>
        <taxon>Pleosporales</taxon>
        <taxon>Lophiostomataceae</taxon>
        <taxon>Lophiostoma</taxon>
    </lineage>
</organism>
<dbReference type="AlphaFoldDB" id="A0A6A6TCS2"/>